<evidence type="ECO:0000313" key="11">
    <source>
        <dbReference type="Proteomes" id="UP001499854"/>
    </source>
</evidence>
<evidence type="ECO:0000256" key="5">
    <source>
        <dbReference type="ARBA" id="ARBA00048169"/>
    </source>
</evidence>
<accession>A0ABP5ENL2</accession>
<comment type="subunit">
    <text evidence="6">Monomer.</text>
</comment>
<dbReference type="PIRSF" id="PIRSF001438">
    <property type="entry name" value="4pyrrol_synth_OHMeBilane_synth"/>
    <property type="match status" value="1"/>
</dbReference>
<keyword evidence="11" id="KW-1185">Reference proteome</keyword>
<sequence length="324" mass="32793">MTGSPAQGGSPAPGDQSGRPGGPPPLRLGTRASALALAQSGMAAAALTAATGRAVELVHITTYGDTSREALSQIGGTGVFVNALRDALYAGEVDFAVHSLKDLPTAAPEGLHLAAVTERAAVNDALVARDGLKLADLPAGAKVGTGAARRMALLRMLRPDLEVVPIRGNVDTRVGYVRSGELDAVVLALAGLRRLGREDEATEVFGPEVMLPSPGQGALAIECRDDALVPLLATLDDPLTRAAVTAERTMLAVLEAGCSAPVGGHAVAADDNVLSLTGLVATVSGSACLRRSATGPVADAEGLGRRLAEALLAEGAAELMEREA</sequence>
<evidence type="ECO:0000256" key="1">
    <source>
        <dbReference type="ARBA" id="ARBA00002869"/>
    </source>
</evidence>
<dbReference type="Pfam" id="PF03900">
    <property type="entry name" value="Porphobil_deamC"/>
    <property type="match status" value="1"/>
</dbReference>
<evidence type="ECO:0000313" key="10">
    <source>
        <dbReference type="EMBL" id="GAA2000382.1"/>
    </source>
</evidence>
<dbReference type="InterPro" id="IPR000860">
    <property type="entry name" value="HemC"/>
</dbReference>
<dbReference type="SUPFAM" id="SSF54782">
    <property type="entry name" value="Porphobilinogen deaminase (hydroxymethylbilane synthase), C-terminal domain"/>
    <property type="match status" value="1"/>
</dbReference>
<dbReference type="PROSITE" id="PS00533">
    <property type="entry name" value="PORPHOBILINOGEN_DEAM"/>
    <property type="match status" value="1"/>
</dbReference>
<proteinExistence type="inferred from homology"/>
<dbReference type="RefSeq" id="WP_344662174.1">
    <property type="nucleotide sequence ID" value="NZ_BAAAQM010000068.1"/>
</dbReference>
<dbReference type="HAMAP" id="MF_00260">
    <property type="entry name" value="Porphobil_deam"/>
    <property type="match status" value="1"/>
</dbReference>
<protein>
    <recommendedName>
        <fullName evidence="6">Porphobilinogen deaminase</fullName>
        <shortName evidence="6">PBG</shortName>
        <ecNumber evidence="6">2.5.1.61</ecNumber>
    </recommendedName>
    <alternativeName>
        <fullName evidence="6">Hydroxymethylbilane synthase</fullName>
        <shortName evidence="6">HMBS</shortName>
    </alternativeName>
    <alternativeName>
        <fullName evidence="6">Pre-uroporphyrinogen synthase</fullName>
    </alternativeName>
</protein>
<organism evidence="10 11">
    <name type="scientific">Catenulispora subtropica</name>
    <dbReference type="NCBI Taxonomy" id="450798"/>
    <lineage>
        <taxon>Bacteria</taxon>
        <taxon>Bacillati</taxon>
        <taxon>Actinomycetota</taxon>
        <taxon>Actinomycetes</taxon>
        <taxon>Catenulisporales</taxon>
        <taxon>Catenulisporaceae</taxon>
        <taxon>Catenulispora</taxon>
    </lineage>
</organism>
<feature type="compositionally biased region" description="Low complexity" evidence="7">
    <location>
        <begin position="1"/>
        <end position="14"/>
    </location>
</feature>
<comment type="function">
    <text evidence="1 6">Tetrapolymerization of the monopyrrole PBG into the hydroxymethylbilane pre-uroporphyrinogen in several discrete steps.</text>
</comment>
<dbReference type="InterPro" id="IPR022418">
    <property type="entry name" value="Porphobilinogen_deaminase_C"/>
</dbReference>
<reference evidence="11" key="1">
    <citation type="journal article" date="2019" name="Int. J. Syst. Evol. Microbiol.">
        <title>The Global Catalogue of Microorganisms (GCM) 10K type strain sequencing project: providing services to taxonomists for standard genome sequencing and annotation.</title>
        <authorList>
            <consortium name="The Broad Institute Genomics Platform"/>
            <consortium name="The Broad Institute Genome Sequencing Center for Infectious Disease"/>
            <person name="Wu L."/>
            <person name="Ma J."/>
        </authorList>
    </citation>
    <scope>NUCLEOTIDE SEQUENCE [LARGE SCALE GENOMIC DNA]</scope>
    <source>
        <strain evidence="11">JCM 16013</strain>
    </source>
</reference>
<evidence type="ECO:0000256" key="7">
    <source>
        <dbReference type="SAM" id="MobiDB-lite"/>
    </source>
</evidence>
<dbReference type="PANTHER" id="PTHR11557:SF0">
    <property type="entry name" value="PORPHOBILINOGEN DEAMINASE"/>
    <property type="match status" value="1"/>
</dbReference>
<comment type="catalytic activity">
    <reaction evidence="5 6">
        <text>4 porphobilinogen + H2O = hydroxymethylbilane + 4 NH4(+)</text>
        <dbReference type="Rhea" id="RHEA:13185"/>
        <dbReference type="ChEBI" id="CHEBI:15377"/>
        <dbReference type="ChEBI" id="CHEBI:28938"/>
        <dbReference type="ChEBI" id="CHEBI:57845"/>
        <dbReference type="ChEBI" id="CHEBI:58126"/>
        <dbReference type="EC" id="2.5.1.61"/>
    </reaction>
</comment>
<feature type="domain" description="Porphobilinogen deaminase C-terminal" evidence="9">
    <location>
        <begin position="243"/>
        <end position="312"/>
    </location>
</feature>
<comment type="cofactor">
    <cofactor evidence="6">
        <name>dipyrromethane</name>
        <dbReference type="ChEBI" id="CHEBI:60342"/>
    </cofactor>
    <text evidence="6">Binds 1 dipyrromethane group covalently.</text>
</comment>
<keyword evidence="3 6" id="KW-0808">Transferase</keyword>
<dbReference type="InterPro" id="IPR022419">
    <property type="entry name" value="Porphobilin_deaminase_cofac_BS"/>
</dbReference>
<feature type="domain" description="Porphobilinogen deaminase N-terminal" evidence="8">
    <location>
        <begin position="26"/>
        <end position="226"/>
    </location>
</feature>
<dbReference type="Gene3D" id="3.40.190.10">
    <property type="entry name" value="Periplasmic binding protein-like II"/>
    <property type="match status" value="2"/>
</dbReference>
<dbReference type="Proteomes" id="UP001499854">
    <property type="component" value="Unassembled WGS sequence"/>
</dbReference>
<dbReference type="InterPro" id="IPR022417">
    <property type="entry name" value="Porphobilin_deaminase_N"/>
</dbReference>
<dbReference type="Gene3D" id="3.30.160.40">
    <property type="entry name" value="Porphobilinogen deaminase, C-terminal domain"/>
    <property type="match status" value="1"/>
</dbReference>
<gene>
    <name evidence="6 10" type="primary">hemC</name>
    <name evidence="10" type="ORF">GCM10009838_77320</name>
</gene>
<evidence type="ECO:0000256" key="3">
    <source>
        <dbReference type="ARBA" id="ARBA00022679"/>
    </source>
</evidence>
<keyword evidence="4 6" id="KW-0627">Porphyrin biosynthesis</keyword>
<evidence type="ECO:0000256" key="6">
    <source>
        <dbReference type="HAMAP-Rule" id="MF_00260"/>
    </source>
</evidence>
<dbReference type="EC" id="2.5.1.61" evidence="6"/>
<dbReference type="EMBL" id="BAAAQM010000068">
    <property type="protein sequence ID" value="GAA2000382.1"/>
    <property type="molecule type" value="Genomic_DNA"/>
</dbReference>
<dbReference type="SUPFAM" id="SSF53850">
    <property type="entry name" value="Periplasmic binding protein-like II"/>
    <property type="match status" value="1"/>
</dbReference>
<evidence type="ECO:0000256" key="2">
    <source>
        <dbReference type="ARBA" id="ARBA00005638"/>
    </source>
</evidence>
<dbReference type="Pfam" id="PF01379">
    <property type="entry name" value="Porphobil_deam"/>
    <property type="match status" value="1"/>
</dbReference>
<comment type="miscellaneous">
    <text evidence="6">The porphobilinogen subunits are added to the dipyrromethane group.</text>
</comment>
<name>A0ABP5ENL2_9ACTN</name>
<comment type="caution">
    <text evidence="10">The sequence shown here is derived from an EMBL/GenBank/DDBJ whole genome shotgun (WGS) entry which is preliminary data.</text>
</comment>
<evidence type="ECO:0000259" key="8">
    <source>
        <dbReference type="Pfam" id="PF01379"/>
    </source>
</evidence>
<feature type="modified residue" description="S-(dipyrrolylmethanemethyl)cysteine" evidence="6">
    <location>
        <position position="258"/>
    </location>
</feature>
<dbReference type="PRINTS" id="PR00151">
    <property type="entry name" value="PORPHBDMNASE"/>
</dbReference>
<evidence type="ECO:0000259" key="9">
    <source>
        <dbReference type="Pfam" id="PF03900"/>
    </source>
</evidence>
<evidence type="ECO:0000256" key="4">
    <source>
        <dbReference type="ARBA" id="ARBA00023244"/>
    </source>
</evidence>
<feature type="region of interest" description="Disordered" evidence="7">
    <location>
        <begin position="1"/>
        <end position="29"/>
    </location>
</feature>
<dbReference type="InterPro" id="IPR036803">
    <property type="entry name" value="Porphobilinogen_deaminase_C_sf"/>
</dbReference>
<comment type="similarity">
    <text evidence="2 6">Belongs to the HMBS family.</text>
</comment>
<dbReference type="PANTHER" id="PTHR11557">
    <property type="entry name" value="PORPHOBILINOGEN DEAMINASE"/>
    <property type="match status" value="1"/>
</dbReference>
<dbReference type="NCBIfam" id="TIGR00212">
    <property type="entry name" value="hemC"/>
    <property type="match status" value="1"/>
</dbReference>